<dbReference type="SUPFAM" id="SSF48208">
    <property type="entry name" value="Six-hairpin glycosidases"/>
    <property type="match status" value="1"/>
</dbReference>
<dbReference type="InterPro" id="IPR032856">
    <property type="entry name" value="GDE_N_bis"/>
</dbReference>
<feature type="domain" description="Putative glycogen debranching enzyme N-terminal" evidence="1">
    <location>
        <begin position="32"/>
        <end position="226"/>
    </location>
</feature>
<dbReference type="EMBL" id="QFFF01000001">
    <property type="protein sequence ID" value="PWG02918.1"/>
    <property type="molecule type" value="Genomic_DNA"/>
</dbReference>
<dbReference type="Pfam" id="PF14742">
    <property type="entry name" value="GDE_N_bis"/>
    <property type="match status" value="1"/>
</dbReference>
<evidence type="ECO:0000259" key="1">
    <source>
        <dbReference type="Pfam" id="PF14742"/>
    </source>
</evidence>
<dbReference type="InterPro" id="IPR054491">
    <property type="entry name" value="MGH1-like_GH"/>
</dbReference>
<name>A0A2U2J3L4_9SPHN</name>
<reference evidence="3 4" key="1">
    <citation type="submission" date="2018-05" db="EMBL/GenBank/DDBJ databases">
        <title>Genome of Sphingosinicella humi QZX222.</title>
        <authorList>
            <person name="Qiao Z."/>
            <person name="Wang G."/>
        </authorList>
    </citation>
    <scope>NUCLEOTIDE SEQUENCE [LARGE SCALE GENOMIC DNA]</scope>
    <source>
        <strain evidence="3 4">QZX222</strain>
    </source>
</reference>
<dbReference type="Proteomes" id="UP000245916">
    <property type="component" value="Unassembled WGS sequence"/>
</dbReference>
<dbReference type="RefSeq" id="WP_109271056.1">
    <property type="nucleotide sequence ID" value="NZ_QFFF01000001.1"/>
</dbReference>
<proteinExistence type="predicted"/>
<dbReference type="GO" id="GO:0005975">
    <property type="term" value="P:carbohydrate metabolic process"/>
    <property type="evidence" value="ECO:0007669"/>
    <property type="project" value="InterPro"/>
</dbReference>
<evidence type="ECO:0000313" key="3">
    <source>
        <dbReference type="EMBL" id="PWG02918.1"/>
    </source>
</evidence>
<accession>A0A2U2J3L4</accession>
<gene>
    <name evidence="3" type="ORF">DF286_08590</name>
</gene>
<evidence type="ECO:0000259" key="2">
    <source>
        <dbReference type="Pfam" id="PF22422"/>
    </source>
</evidence>
<feature type="domain" description="Mannosylglycerate hydrolase MGH1-like glycoside hydrolase" evidence="2">
    <location>
        <begin position="378"/>
        <end position="617"/>
    </location>
</feature>
<dbReference type="InterPro" id="IPR012341">
    <property type="entry name" value="6hp_glycosidase-like_sf"/>
</dbReference>
<keyword evidence="4" id="KW-1185">Reference proteome</keyword>
<dbReference type="InterPro" id="IPR008928">
    <property type="entry name" value="6-hairpin_glycosidase_sf"/>
</dbReference>
<dbReference type="AlphaFoldDB" id="A0A2U2J3L4"/>
<protein>
    <submittedName>
        <fullName evidence="3">Amylo-alpha-1,6-glucosidase</fullName>
    </submittedName>
</protein>
<comment type="caution">
    <text evidence="3">The sequence shown here is derived from an EMBL/GenBank/DDBJ whole genome shotgun (WGS) entry which is preliminary data.</text>
</comment>
<dbReference type="Pfam" id="PF22422">
    <property type="entry name" value="MGH1-like_GH"/>
    <property type="match status" value="1"/>
</dbReference>
<dbReference type="Gene3D" id="1.50.10.10">
    <property type="match status" value="1"/>
</dbReference>
<dbReference type="OrthoDB" id="9759959at2"/>
<sequence>MNELAGAPKPPPPEDYYIEAETSLVDRPVRTLKQHDLFGVFNNHGDFRAADKGPEGLFFLDTRHLSQLELRLGRKPPLLLDSVVLDDNSALLVDLTNADLLEPDGTVGLTRDSVFANRLKFLCGASCHERITLRSYEAVPEPLPVELAFAADFADLFEVRGEERERHGTLHVELMSDRAVRFFYLGLDGVERTTTLEFDPAPAVLTPYSAQWQIDLSTKNRASIGIRIDCGHAERDGPEPTTTLAAYRSVRRESRGCTSRLGDITSSNELFDAIVRRSTADLDMLLTNTEYGLYPYAGIPWYSTIFGRDGIITAMQLVWNAPDIARGVLHALALTQATEIDETADAQPGKILHEMRGGEMARVGEVPFRRYYGTVDATPLFVMLAGDYFRRTGDVETIRAIWPNILAALEWIDIYGDADGDGFVEYCRMTERGLANQGWKDSHDSIFHADGRLAEGPIALCEVQGYVYAARRAAGELAGALGDSDRSERLHAQAEALRRLFEEKFWVEELGSYALALDGAKQPCSVLASNAGHALLTGIAAPDRAASIARLLTSPKFFNGWGVRTIASGEARYNPMSYHNGSIWPHDNALIAMGLARYGHKAEVARIFEGLFAAASYDELGRLPELFCGFPRRPRRGPTAYPVACSPQAWAAAAPFALLAASIGLEVDHKSERVLLNDPALPAFLNELWLPNVALAGSRLGLRLQRSDSDITVAVTRREGPARVVIFK</sequence>
<evidence type="ECO:0000313" key="4">
    <source>
        <dbReference type="Proteomes" id="UP000245916"/>
    </source>
</evidence>
<organism evidence="3 4">
    <name type="scientific">Allosphingosinicella humi</name>
    <dbReference type="NCBI Taxonomy" id="2068657"/>
    <lineage>
        <taxon>Bacteria</taxon>
        <taxon>Pseudomonadati</taxon>
        <taxon>Pseudomonadota</taxon>
        <taxon>Alphaproteobacteria</taxon>
        <taxon>Sphingomonadales</taxon>
        <taxon>Sphingomonadaceae</taxon>
        <taxon>Allosphingosinicella</taxon>
    </lineage>
</organism>